<dbReference type="EMBL" id="ML213509">
    <property type="protein sequence ID" value="TFK52406.1"/>
    <property type="molecule type" value="Genomic_DNA"/>
</dbReference>
<evidence type="ECO:0000313" key="3">
    <source>
        <dbReference type="Proteomes" id="UP000305948"/>
    </source>
</evidence>
<name>A0A5C3N7F2_9AGAM</name>
<protein>
    <submittedName>
        <fullName evidence="2">Uncharacterized protein</fullName>
    </submittedName>
</protein>
<dbReference type="AlphaFoldDB" id="A0A5C3N7F2"/>
<feature type="region of interest" description="Disordered" evidence="1">
    <location>
        <begin position="44"/>
        <end position="66"/>
    </location>
</feature>
<keyword evidence="3" id="KW-1185">Reference proteome</keyword>
<proteinExistence type="predicted"/>
<evidence type="ECO:0000313" key="2">
    <source>
        <dbReference type="EMBL" id="TFK52406.1"/>
    </source>
</evidence>
<reference evidence="2 3" key="1">
    <citation type="journal article" date="2019" name="Nat. Ecol. Evol.">
        <title>Megaphylogeny resolves global patterns of mushroom evolution.</title>
        <authorList>
            <person name="Varga T."/>
            <person name="Krizsan K."/>
            <person name="Foldi C."/>
            <person name="Dima B."/>
            <person name="Sanchez-Garcia M."/>
            <person name="Sanchez-Ramirez S."/>
            <person name="Szollosi G.J."/>
            <person name="Szarkandi J.G."/>
            <person name="Papp V."/>
            <person name="Albert L."/>
            <person name="Andreopoulos W."/>
            <person name="Angelini C."/>
            <person name="Antonin V."/>
            <person name="Barry K.W."/>
            <person name="Bougher N.L."/>
            <person name="Buchanan P."/>
            <person name="Buyck B."/>
            <person name="Bense V."/>
            <person name="Catcheside P."/>
            <person name="Chovatia M."/>
            <person name="Cooper J."/>
            <person name="Damon W."/>
            <person name="Desjardin D."/>
            <person name="Finy P."/>
            <person name="Geml J."/>
            <person name="Haridas S."/>
            <person name="Hughes K."/>
            <person name="Justo A."/>
            <person name="Karasinski D."/>
            <person name="Kautmanova I."/>
            <person name="Kiss B."/>
            <person name="Kocsube S."/>
            <person name="Kotiranta H."/>
            <person name="LaButti K.M."/>
            <person name="Lechner B.E."/>
            <person name="Liimatainen K."/>
            <person name="Lipzen A."/>
            <person name="Lukacs Z."/>
            <person name="Mihaltcheva S."/>
            <person name="Morgado L.N."/>
            <person name="Niskanen T."/>
            <person name="Noordeloos M.E."/>
            <person name="Ohm R.A."/>
            <person name="Ortiz-Santana B."/>
            <person name="Ovrebo C."/>
            <person name="Racz N."/>
            <person name="Riley R."/>
            <person name="Savchenko A."/>
            <person name="Shiryaev A."/>
            <person name="Soop K."/>
            <person name="Spirin V."/>
            <person name="Szebenyi C."/>
            <person name="Tomsovsky M."/>
            <person name="Tulloss R.E."/>
            <person name="Uehling J."/>
            <person name="Grigoriev I.V."/>
            <person name="Vagvolgyi C."/>
            <person name="Papp T."/>
            <person name="Martin F.M."/>
            <person name="Miettinen O."/>
            <person name="Hibbett D.S."/>
            <person name="Nagy L.G."/>
        </authorList>
    </citation>
    <scope>NUCLEOTIDE SEQUENCE [LARGE SCALE GENOMIC DNA]</scope>
    <source>
        <strain evidence="2 3">OMC1185</strain>
    </source>
</reference>
<evidence type="ECO:0000256" key="1">
    <source>
        <dbReference type="SAM" id="MobiDB-lite"/>
    </source>
</evidence>
<dbReference type="Proteomes" id="UP000305948">
    <property type="component" value="Unassembled WGS sequence"/>
</dbReference>
<feature type="compositionally biased region" description="Polar residues" evidence="1">
    <location>
        <begin position="44"/>
        <end position="55"/>
    </location>
</feature>
<accession>A0A5C3N7F2</accession>
<organism evidence="2 3">
    <name type="scientific">Heliocybe sulcata</name>
    <dbReference type="NCBI Taxonomy" id="5364"/>
    <lineage>
        <taxon>Eukaryota</taxon>
        <taxon>Fungi</taxon>
        <taxon>Dikarya</taxon>
        <taxon>Basidiomycota</taxon>
        <taxon>Agaricomycotina</taxon>
        <taxon>Agaricomycetes</taxon>
        <taxon>Gloeophyllales</taxon>
        <taxon>Gloeophyllaceae</taxon>
        <taxon>Heliocybe</taxon>
    </lineage>
</organism>
<sequence>MLFSWTISYRSYCVIIAEEIPPEQRTRKQSPVMGLGRRWTEQTTPFSACSSSSLGREQASGRIDRPLKIAERRRSTSILAAYARCSQTRPYHRHLSLVVVHP</sequence>
<gene>
    <name evidence="2" type="ORF">OE88DRAFT_1657662</name>
</gene>